<dbReference type="InterPro" id="IPR002591">
    <property type="entry name" value="Phosphodiest/P_Trfase"/>
</dbReference>
<evidence type="ECO:0000313" key="2">
    <source>
        <dbReference type="EMBL" id="MBK1630562.1"/>
    </source>
</evidence>
<dbReference type="SUPFAM" id="SSF52540">
    <property type="entry name" value="P-loop containing nucleoside triphosphate hydrolases"/>
    <property type="match status" value="1"/>
</dbReference>
<reference evidence="2 3" key="1">
    <citation type="journal article" date="2020" name="Microorganisms">
        <title>Osmotic Adaptation and Compatible Solute Biosynthesis of Phototrophic Bacteria as Revealed from Genome Analyses.</title>
        <authorList>
            <person name="Imhoff J.F."/>
            <person name="Rahn T."/>
            <person name="Kunzel S."/>
            <person name="Keller A."/>
            <person name="Neulinger S.C."/>
        </authorList>
    </citation>
    <scope>NUCLEOTIDE SEQUENCE [LARGE SCALE GENOMIC DNA]</scope>
    <source>
        <strain evidence="2 3">DSM 6210</strain>
    </source>
</reference>
<dbReference type="Gene3D" id="1.25.40.10">
    <property type="entry name" value="Tetratricopeptide repeat domain"/>
    <property type="match status" value="1"/>
</dbReference>
<proteinExistence type="predicted"/>
<feature type="region of interest" description="Disordered" evidence="1">
    <location>
        <begin position="541"/>
        <end position="565"/>
    </location>
</feature>
<dbReference type="PANTHER" id="PTHR10151">
    <property type="entry name" value="ECTONUCLEOTIDE PYROPHOSPHATASE/PHOSPHODIESTERASE"/>
    <property type="match status" value="1"/>
</dbReference>
<organism evidence="2 3">
    <name type="scientific">Thiohalocapsa halophila</name>
    <dbReference type="NCBI Taxonomy" id="69359"/>
    <lineage>
        <taxon>Bacteria</taxon>
        <taxon>Pseudomonadati</taxon>
        <taxon>Pseudomonadota</taxon>
        <taxon>Gammaproteobacteria</taxon>
        <taxon>Chromatiales</taxon>
        <taxon>Chromatiaceae</taxon>
        <taxon>Thiohalocapsa</taxon>
    </lineage>
</organism>
<comment type="caution">
    <text evidence="2">The sequence shown here is derived from an EMBL/GenBank/DDBJ whole genome shotgun (WGS) entry which is preliminary data.</text>
</comment>
<protein>
    <recommendedName>
        <fullName evidence="4">Tetratricopeptide repeat protein</fullName>
    </recommendedName>
</protein>
<dbReference type="Pfam" id="PF13432">
    <property type="entry name" value="TPR_16"/>
    <property type="match status" value="2"/>
</dbReference>
<evidence type="ECO:0000256" key="1">
    <source>
        <dbReference type="SAM" id="MobiDB-lite"/>
    </source>
</evidence>
<dbReference type="Proteomes" id="UP000748752">
    <property type="component" value="Unassembled WGS sequence"/>
</dbReference>
<dbReference type="InterPro" id="IPR019734">
    <property type="entry name" value="TPR_rpt"/>
</dbReference>
<dbReference type="InterPro" id="IPR011990">
    <property type="entry name" value="TPR-like_helical_dom_sf"/>
</dbReference>
<sequence>MPIPHARAVDARSIASAAGTAGRCARLTDPIEPLMPATSPARAKRKVLLIGWDAADWKVIHPLMNQGKMPNLARLVERGAMGNLMTLRPVLSPMLWTSIATGKRPYKHGVLGFQEVTPDGSAVQPVSQRSRRTKALWNILNQQGLRSLVVGWWPSWPAEPIDGVMVSNHFQRAVGPLDQPWPMPPGTVHPPHLTETLAGLRFHPSELEPSQVLPFVPKALEIDQDKDRRLAAVMKVLAECTSVHNAATWLMAHEDWDLCAVYYDAIDHFSHGFMKYHPPRREHIPEADFNLYHGVVEAAYRFHDMMLGTLLDLAGPETTVGICSDHGFHPDALRPVRLPKEPAGPAAEHRELGMLAMAGPGVVQDQLIYGASLLDVTPTILSLLGLPCGADMDGKPLVQALTEPGPLERIPSWDAVSGNDARLRETEQFNPIAAKAALDQLVALGYIEPPGDDAAAAVQRTERELRYNLARSYIDGGLQRKALPLLEALYRDAPDQYRYGIQLGLCHRSLGEADALLDLVERLSAHRRAAADDAREQIARLRRDQGIADDDTQTPLDPERLSDDDKGQLEDWRTLARLNLGELDYLRGWALGAKGLHREALEVLERARQGAPRRPMLQTLIGETHLALRDWRAAEQAFDAALDIDDLSPQAHLGLAIALLHQGRTERAAELALETIWLRFHYPMAHYVLGLALVRLGEPRRAEEAWRTAVTQAPGFTRAHRLLLWLYRRLLSDPQKAAEQQAQLAMARCRRRSTAPPASAESQGADPASSHGPAVPAVAVHDGQGTDDAGSFDDQDCIVVVSGLPRSGTSMMMQMLAAGGLPILTDGRREADASNPRGYYELEAATRLRTDAAWLADAHNKGVKIVAQLLPFLPAGHSYRVILMERDLEEVLTSQHRMLARKDNGQTPTAAADLGSAFTRQLSQVRAWLAAQPHIRTLQVDHAEVIAEPRRAGARIAAFLGRDLDSDAMADAVDTGLYRERQSLGATRGSASDPAG</sequence>
<dbReference type="SUPFAM" id="SSF48452">
    <property type="entry name" value="TPR-like"/>
    <property type="match status" value="2"/>
</dbReference>
<feature type="region of interest" description="Disordered" evidence="1">
    <location>
        <begin position="747"/>
        <end position="791"/>
    </location>
</feature>
<dbReference type="InterPro" id="IPR017850">
    <property type="entry name" value="Alkaline_phosphatase_core_sf"/>
</dbReference>
<dbReference type="PANTHER" id="PTHR10151:SF120">
    <property type="entry name" value="BIS(5'-ADENOSYL)-TRIPHOSPHATASE"/>
    <property type="match status" value="1"/>
</dbReference>
<evidence type="ECO:0008006" key="4">
    <source>
        <dbReference type="Google" id="ProtNLM"/>
    </source>
</evidence>
<dbReference type="Pfam" id="PF01663">
    <property type="entry name" value="Phosphodiest"/>
    <property type="match status" value="1"/>
</dbReference>
<accession>A0ABS1CF87</accession>
<dbReference type="Gene3D" id="3.40.720.10">
    <property type="entry name" value="Alkaline Phosphatase, subunit A"/>
    <property type="match status" value="1"/>
</dbReference>
<name>A0ABS1CF87_9GAMM</name>
<gene>
    <name evidence="2" type="ORF">CKO31_07345</name>
</gene>
<dbReference type="Gene3D" id="3.40.50.300">
    <property type="entry name" value="P-loop containing nucleotide triphosphate hydrolases"/>
    <property type="match status" value="1"/>
</dbReference>
<dbReference type="EMBL" id="NRRV01000013">
    <property type="protein sequence ID" value="MBK1630562.1"/>
    <property type="molecule type" value="Genomic_DNA"/>
</dbReference>
<dbReference type="InterPro" id="IPR027417">
    <property type="entry name" value="P-loop_NTPase"/>
</dbReference>
<keyword evidence="3" id="KW-1185">Reference proteome</keyword>
<dbReference type="SUPFAM" id="SSF53649">
    <property type="entry name" value="Alkaline phosphatase-like"/>
    <property type="match status" value="1"/>
</dbReference>
<evidence type="ECO:0000313" key="3">
    <source>
        <dbReference type="Proteomes" id="UP000748752"/>
    </source>
</evidence>
<dbReference type="SMART" id="SM00028">
    <property type="entry name" value="TPR"/>
    <property type="match status" value="2"/>
</dbReference>